<gene>
    <name evidence="2" type="ORF">SAMN02745225_00161</name>
</gene>
<dbReference type="EMBL" id="FQUL01000001">
    <property type="protein sequence ID" value="SHE28232.1"/>
    <property type="molecule type" value="Genomic_DNA"/>
</dbReference>
<evidence type="ECO:0000256" key="1">
    <source>
        <dbReference type="SAM" id="MobiDB-lite"/>
    </source>
</evidence>
<evidence type="ECO:0000313" key="2">
    <source>
        <dbReference type="EMBL" id="SHE28232.1"/>
    </source>
</evidence>
<dbReference type="AlphaFoldDB" id="A0A1M4S7Q9"/>
<sequence length="84" mass="9358">MRREPKPAPGRQRNPARGASDDAHYCSLRCNGRSPLLANLDSLEVCEAYCPRWTVMVDPHFKECKAYRSASGHTDPPIALFVGD</sequence>
<reference evidence="3" key="1">
    <citation type="submission" date="2016-11" db="EMBL/GenBank/DDBJ databases">
        <authorList>
            <person name="Varghese N."/>
            <person name="Submissions S."/>
        </authorList>
    </citation>
    <scope>NUCLEOTIDE SEQUENCE [LARGE SCALE GENOMIC DNA]</scope>
    <source>
        <strain evidence="3">DSM 19514</strain>
    </source>
</reference>
<keyword evidence="3" id="KW-1185">Reference proteome</keyword>
<organism evidence="2 3">
    <name type="scientific">Ferrithrix thermotolerans DSM 19514</name>
    <dbReference type="NCBI Taxonomy" id="1121881"/>
    <lineage>
        <taxon>Bacteria</taxon>
        <taxon>Bacillati</taxon>
        <taxon>Actinomycetota</taxon>
        <taxon>Acidimicrobiia</taxon>
        <taxon>Acidimicrobiales</taxon>
        <taxon>Acidimicrobiaceae</taxon>
        <taxon>Ferrithrix</taxon>
    </lineage>
</organism>
<proteinExistence type="predicted"/>
<evidence type="ECO:0000313" key="3">
    <source>
        <dbReference type="Proteomes" id="UP000184295"/>
    </source>
</evidence>
<protein>
    <submittedName>
        <fullName evidence="2">Uncharacterized protein</fullName>
    </submittedName>
</protein>
<name>A0A1M4S7Q9_9ACTN</name>
<accession>A0A1M4S7Q9</accession>
<feature type="region of interest" description="Disordered" evidence="1">
    <location>
        <begin position="1"/>
        <end position="21"/>
    </location>
</feature>
<dbReference type="Proteomes" id="UP000184295">
    <property type="component" value="Unassembled WGS sequence"/>
</dbReference>